<sequence>MALPVSIGDLIAVSELAFSLYNQCRGAAEDFQDCAELCNHVNLIIQGCRPDKPDSVLRKQDGKTISLLADSCTRTLKRFEKMLQRYDSLSSANHRVRDTLGFAYSRSELDNIRRRLNEQLLVITAFTSGTRVNTPTTTDEETPDLFFALYTILNESRSALSIRGFLIAAQNLENEVEWNDFRDKVALRAGLTSEAVDEKKSYVKGCVKRIEQESASPLAEQQSDTTSPPVENASESPPDTGTEQV</sequence>
<feature type="region of interest" description="Disordered" evidence="1">
    <location>
        <begin position="213"/>
        <end position="245"/>
    </location>
</feature>
<protein>
    <recommendedName>
        <fullName evidence="4">Fungal N-terminal domain-containing protein</fullName>
    </recommendedName>
</protein>
<dbReference type="Proteomes" id="UP001166286">
    <property type="component" value="Unassembled WGS sequence"/>
</dbReference>
<name>A0AA39R5J9_9LECA</name>
<evidence type="ECO:0008006" key="4">
    <source>
        <dbReference type="Google" id="ProtNLM"/>
    </source>
</evidence>
<comment type="caution">
    <text evidence="2">The sequence shown here is derived from an EMBL/GenBank/DDBJ whole genome shotgun (WGS) entry which is preliminary data.</text>
</comment>
<dbReference type="AlphaFoldDB" id="A0AA39R5J9"/>
<gene>
    <name evidence="2" type="ORF">JMJ35_003058</name>
</gene>
<proteinExistence type="predicted"/>
<dbReference type="EMBL" id="JAFEKC020000005">
    <property type="protein sequence ID" value="KAK0514441.1"/>
    <property type="molecule type" value="Genomic_DNA"/>
</dbReference>
<accession>A0AA39R5J9</accession>
<reference evidence="2" key="1">
    <citation type="submission" date="2023-03" db="EMBL/GenBank/DDBJ databases">
        <title>Complete genome of Cladonia borealis.</title>
        <authorList>
            <person name="Park H."/>
        </authorList>
    </citation>
    <scope>NUCLEOTIDE SEQUENCE</scope>
    <source>
        <strain evidence="2">ANT050790</strain>
    </source>
</reference>
<organism evidence="2 3">
    <name type="scientific">Cladonia borealis</name>
    <dbReference type="NCBI Taxonomy" id="184061"/>
    <lineage>
        <taxon>Eukaryota</taxon>
        <taxon>Fungi</taxon>
        <taxon>Dikarya</taxon>
        <taxon>Ascomycota</taxon>
        <taxon>Pezizomycotina</taxon>
        <taxon>Lecanoromycetes</taxon>
        <taxon>OSLEUM clade</taxon>
        <taxon>Lecanoromycetidae</taxon>
        <taxon>Lecanorales</taxon>
        <taxon>Lecanorineae</taxon>
        <taxon>Cladoniaceae</taxon>
        <taxon>Cladonia</taxon>
    </lineage>
</organism>
<evidence type="ECO:0000313" key="2">
    <source>
        <dbReference type="EMBL" id="KAK0514441.1"/>
    </source>
</evidence>
<evidence type="ECO:0000313" key="3">
    <source>
        <dbReference type="Proteomes" id="UP001166286"/>
    </source>
</evidence>
<keyword evidence="3" id="KW-1185">Reference proteome</keyword>
<evidence type="ECO:0000256" key="1">
    <source>
        <dbReference type="SAM" id="MobiDB-lite"/>
    </source>
</evidence>